<evidence type="ECO:0000256" key="2">
    <source>
        <dbReference type="SAM" id="MobiDB-lite"/>
    </source>
</evidence>
<keyword evidence="1" id="KW-0862">Zinc</keyword>
<reference evidence="4" key="1">
    <citation type="submission" date="2018-02" db="EMBL/GenBank/DDBJ databases">
        <authorList>
            <person name="Cohen D.B."/>
            <person name="Kent A.D."/>
        </authorList>
    </citation>
    <scope>NUCLEOTIDE SEQUENCE</scope>
</reference>
<dbReference type="PANTHER" id="PTHR35046">
    <property type="entry name" value="ZINC KNUCKLE (CCHC-TYPE) FAMILY PROTEIN"/>
    <property type="match status" value="1"/>
</dbReference>
<dbReference type="Pfam" id="PF00098">
    <property type="entry name" value="zf-CCHC"/>
    <property type="match status" value="1"/>
</dbReference>
<sequence>MAPTERLRKDKHKKTVPELEIQDGQETVPEQQPARDPEIEAMTRYQLNVHENGSDSGENHYDNPFGRPPRTERVPVREQQHIPAKEEPKWEINFEAELPEFHGSLNPDEFMDWIHTDGRVFDYQDEAKLQEQFLPFNCTQSFYQSLHNLRQTGSVEEYAESFYQLIARVDLNESKEQLVARFISGLKIHIQDVLCLHTCWTVPEAFNRALLIEKQKSRRVQSYPFTSRNGGTTPNLTESWSWSQPAKKMEMGSNMASTSNAASHTSKAAVKNQTGVVFKCFKCGEAGHKAADCKKPMLSLGKTLMIDDCEDQEDDNQPVYDMETGDEEDVECMALMMKKTLLAPEQEEEKDWVRSKAFMVKDRECN</sequence>
<feature type="domain" description="CCHC-type" evidence="3">
    <location>
        <begin position="279"/>
        <end position="295"/>
    </location>
</feature>
<organism evidence="4">
    <name type="scientific">Fagus sylvatica</name>
    <name type="common">Beechnut</name>
    <dbReference type="NCBI Taxonomy" id="28930"/>
    <lineage>
        <taxon>Eukaryota</taxon>
        <taxon>Viridiplantae</taxon>
        <taxon>Streptophyta</taxon>
        <taxon>Embryophyta</taxon>
        <taxon>Tracheophyta</taxon>
        <taxon>Spermatophyta</taxon>
        <taxon>Magnoliopsida</taxon>
        <taxon>eudicotyledons</taxon>
        <taxon>Gunneridae</taxon>
        <taxon>Pentapetalae</taxon>
        <taxon>rosids</taxon>
        <taxon>fabids</taxon>
        <taxon>Fagales</taxon>
        <taxon>Fagaceae</taxon>
        <taxon>Fagus</taxon>
    </lineage>
</organism>
<feature type="region of interest" description="Disordered" evidence="2">
    <location>
        <begin position="1"/>
        <end position="82"/>
    </location>
</feature>
<dbReference type="Pfam" id="PF03732">
    <property type="entry name" value="Retrotrans_gag"/>
    <property type="match status" value="1"/>
</dbReference>
<dbReference type="InterPro" id="IPR036875">
    <property type="entry name" value="Znf_CCHC_sf"/>
</dbReference>
<evidence type="ECO:0000256" key="1">
    <source>
        <dbReference type="PROSITE-ProRule" id="PRU00047"/>
    </source>
</evidence>
<dbReference type="AlphaFoldDB" id="A0A2N9HB45"/>
<dbReference type="SUPFAM" id="SSF57756">
    <property type="entry name" value="Retrovirus zinc finger-like domains"/>
    <property type="match status" value="1"/>
</dbReference>
<dbReference type="EMBL" id="OIVN01003112">
    <property type="protein sequence ID" value="SPD08861.1"/>
    <property type="molecule type" value="Genomic_DNA"/>
</dbReference>
<proteinExistence type="predicted"/>
<feature type="compositionally biased region" description="Basic and acidic residues" evidence="2">
    <location>
        <begin position="69"/>
        <end position="82"/>
    </location>
</feature>
<dbReference type="PROSITE" id="PS50158">
    <property type="entry name" value="ZF_CCHC"/>
    <property type="match status" value="1"/>
</dbReference>
<dbReference type="GO" id="GO:0008270">
    <property type="term" value="F:zinc ion binding"/>
    <property type="evidence" value="ECO:0007669"/>
    <property type="project" value="UniProtKB-KW"/>
</dbReference>
<dbReference type="GO" id="GO:0003676">
    <property type="term" value="F:nucleic acid binding"/>
    <property type="evidence" value="ECO:0007669"/>
    <property type="project" value="InterPro"/>
</dbReference>
<gene>
    <name evidence="4" type="ORF">FSB_LOCUS36743</name>
</gene>
<feature type="compositionally biased region" description="Polar residues" evidence="2">
    <location>
        <begin position="45"/>
        <end position="56"/>
    </location>
</feature>
<name>A0A2N9HB45_FAGSY</name>
<dbReference type="InterPro" id="IPR001878">
    <property type="entry name" value="Znf_CCHC"/>
</dbReference>
<dbReference type="Gene3D" id="4.10.60.10">
    <property type="entry name" value="Zinc finger, CCHC-type"/>
    <property type="match status" value="1"/>
</dbReference>
<accession>A0A2N9HB45</accession>
<keyword evidence="1" id="KW-0863">Zinc-finger</keyword>
<keyword evidence="1" id="KW-0479">Metal-binding</keyword>
<evidence type="ECO:0000313" key="4">
    <source>
        <dbReference type="EMBL" id="SPD08861.1"/>
    </source>
</evidence>
<dbReference type="PANTHER" id="PTHR35046:SF18">
    <property type="entry name" value="RNA-DIRECTED DNA POLYMERASE"/>
    <property type="match status" value="1"/>
</dbReference>
<dbReference type="SMART" id="SM00343">
    <property type="entry name" value="ZnF_C2HC"/>
    <property type="match status" value="1"/>
</dbReference>
<dbReference type="InterPro" id="IPR005162">
    <property type="entry name" value="Retrotrans_gag_dom"/>
</dbReference>
<protein>
    <recommendedName>
        <fullName evidence="3">CCHC-type domain-containing protein</fullName>
    </recommendedName>
</protein>
<evidence type="ECO:0000259" key="3">
    <source>
        <dbReference type="PROSITE" id="PS50158"/>
    </source>
</evidence>